<dbReference type="Proteomes" id="UP001232148">
    <property type="component" value="Unassembled WGS sequence"/>
</dbReference>
<dbReference type="EMBL" id="MU843124">
    <property type="protein sequence ID" value="KAK2021226.1"/>
    <property type="molecule type" value="Genomic_DNA"/>
</dbReference>
<reference evidence="1" key="1">
    <citation type="submission" date="2021-06" db="EMBL/GenBank/DDBJ databases">
        <title>Comparative genomics, transcriptomics and evolutionary studies reveal genomic signatures of adaptation to plant cell wall in hemibiotrophic fungi.</title>
        <authorList>
            <consortium name="DOE Joint Genome Institute"/>
            <person name="Baroncelli R."/>
            <person name="Diaz J.F."/>
            <person name="Benocci T."/>
            <person name="Peng M."/>
            <person name="Battaglia E."/>
            <person name="Haridas S."/>
            <person name="Andreopoulos W."/>
            <person name="Labutti K."/>
            <person name="Pangilinan J."/>
            <person name="Floch G.L."/>
            <person name="Makela M.R."/>
            <person name="Henrissat B."/>
            <person name="Grigoriev I.V."/>
            <person name="Crouch J.A."/>
            <person name="De Vries R.P."/>
            <person name="Sukno S.A."/>
            <person name="Thon M.R."/>
        </authorList>
    </citation>
    <scope>NUCLEOTIDE SEQUENCE</scope>
    <source>
        <strain evidence="1">MAFF235873</strain>
    </source>
</reference>
<protein>
    <submittedName>
        <fullName evidence="1">Uncharacterized protein</fullName>
    </submittedName>
</protein>
<keyword evidence="2" id="KW-1185">Reference proteome</keyword>
<evidence type="ECO:0000313" key="1">
    <source>
        <dbReference type="EMBL" id="KAK2021226.1"/>
    </source>
</evidence>
<proteinExistence type="predicted"/>
<dbReference type="AlphaFoldDB" id="A0AAD9H2I1"/>
<organism evidence="1 2">
    <name type="scientific">Colletotrichum zoysiae</name>
    <dbReference type="NCBI Taxonomy" id="1216348"/>
    <lineage>
        <taxon>Eukaryota</taxon>
        <taxon>Fungi</taxon>
        <taxon>Dikarya</taxon>
        <taxon>Ascomycota</taxon>
        <taxon>Pezizomycotina</taxon>
        <taxon>Sordariomycetes</taxon>
        <taxon>Hypocreomycetidae</taxon>
        <taxon>Glomerellales</taxon>
        <taxon>Glomerellaceae</taxon>
        <taxon>Colletotrichum</taxon>
        <taxon>Colletotrichum graminicola species complex</taxon>
    </lineage>
</organism>
<comment type="caution">
    <text evidence="1">The sequence shown here is derived from an EMBL/GenBank/DDBJ whole genome shotgun (WGS) entry which is preliminary data.</text>
</comment>
<evidence type="ECO:0000313" key="2">
    <source>
        <dbReference type="Proteomes" id="UP001232148"/>
    </source>
</evidence>
<name>A0AAD9H2I1_9PEZI</name>
<sequence>MPVLPINIEVGSTASLDPPCRRWIKIATRIPNLNTAHVWKKWARTGHGRSSKGFIHLAPVCSTTDDVADVRPGLLNCPKMGLFHHAGSPFSAKNRTRPTYSLPDTTTGEGMNEISRRRVVTCWVSCLSQPVVGRETAECARSAFYLVSQAMLLELATLWSSVSFGRVAREAPRPLSESDDFKAVRHAAGRQTDTRLHRFGPAAYAMPNNLSGPSSTRGALFPEGFSCVTIQVLGTRYSVLWDSRFSS</sequence>
<accession>A0AAD9H2I1</accession>
<gene>
    <name evidence="1" type="ORF">LX32DRAFT_265120</name>
</gene>